<keyword evidence="4" id="KW-1185">Reference proteome</keyword>
<dbReference type="PANTHER" id="PTHR44068">
    <property type="entry name" value="ZGC:194242"/>
    <property type="match status" value="1"/>
</dbReference>
<name>A0A953L8K3_9BACT</name>
<organism evidence="3 4">
    <name type="scientific">Membranihabitans marinus</name>
    <dbReference type="NCBI Taxonomy" id="1227546"/>
    <lineage>
        <taxon>Bacteria</taxon>
        <taxon>Pseudomonadati</taxon>
        <taxon>Bacteroidota</taxon>
        <taxon>Saprospiria</taxon>
        <taxon>Saprospirales</taxon>
        <taxon>Saprospiraceae</taxon>
        <taxon>Membranihabitans</taxon>
    </lineage>
</organism>
<dbReference type="EMBL" id="JAHVHU010000006">
    <property type="protein sequence ID" value="MBY5957795.1"/>
    <property type="molecule type" value="Genomic_DNA"/>
</dbReference>
<sequence length="281" mass="32294">MDRSSIVEYYNKSRNAYKDAWGLEKYMQLNLGLWYKNTKNLAQAFENLNAEVAKRANAEEGDTLLDAGCGVGGTSIYMAKNHGFEAHGITLVPQQAADAHENAVLEKVSHLTDFQVMDYCNTSFEDEQFDVIVGIESICHAPSKKRFLTEAYRLLKPGGRLVLAENLQAKEKLTPTEYDQLYTYGFNGCKINSLDTENQYLQNLKKIGFREYECEDMTRHVIPSVRRLRRFYYPAWLYNQYRALIGKPFGPTELANTRMCYYLYTGIKNGLWSYGLIRAVK</sequence>
<keyword evidence="1" id="KW-0808">Transferase</keyword>
<protein>
    <submittedName>
        <fullName evidence="3">Methyltransferase domain-containing protein</fullName>
    </submittedName>
</protein>
<keyword evidence="3" id="KW-0489">Methyltransferase</keyword>
<evidence type="ECO:0000313" key="4">
    <source>
        <dbReference type="Proteomes" id="UP000753961"/>
    </source>
</evidence>
<dbReference type="RefSeq" id="WP_222579317.1">
    <property type="nucleotide sequence ID" value="NZ_JAHVHU010000006.1"/>
</dbReference>
<reference evidence="3" key="1">
    <citation type="submission" date="2021-06" db="EMBL/GenBank/DDBJ databases">
        <title>44 bacteria genomes isolated from Dapeng, Shenzhen.</title>
        <authorList>
            <person name="Zheng W."/>
            <person name="Yu S."/>
            <person name="Huang Y."/>
        </authorList>
    </citation>
    <scope>NUCLEOTIDE SEQUENCE</scope>
    <source>
        <strain evidence="3">DP5N28-2</strain>
    </source>
</reference>
<comment type="caution">
    <text evidence="3">The sequence shown here is derived from an EMBL/GenBank/DDBJ whole genome shotgun (WGS) entry which is preliminary data.</text>
</comment>
<dbReference type="SUPFAM" id="SSF53335">
    <property type="entry name" value="S-adenosyl-L-methionine-dependent methyltransferases"/>
    <property type="match status" value="1"/>
</dbReference>
<dbReference type="PANTHER" id="PTHR44068:SF11">
    <property type="entry name" value="GERANYL DIPHOSPHATE 2-C-METHYLTRANSFERASE"/>
    <property type="match status" value="1"/>
</dbReference>
<gene>
    <name evidence="3" type="ORF">KUV50_06620</name>
</gene>
<dbReference type="AlphaFoldDB" id="A0A953L8K3"/>
<dbReference type="Proteomes" id="UP000753961">
    <property type="component" value="Unassembled WGS sequence"/>
</dbReference>
<dbReference type="InterPro" id="IPR050447">
    <property type="entry name" value="Erg6_SMT_methyltransf"/>
</dbReference>
<evidence type="ECO:0000313" key="3">
    <source>
        <dbReference type="EMBL" id="MBY5957795.1"/>
    </source>
</evidence>
<dbReference type="Pfam" id="PF08241">
    <property type="entry name" value="Methyltransf_11"/>
    <property type="match status" value="1"/>
</dbReference>
<accession>A0A953L8K3</accession>
<proteinExistence type="predicted"/>
<dbReference type="GO" id="GO:0032259">
    <property type="term" value="P:methylation"/>
    <property type="evidence" value="ECO:0007669"/>
    <property type="project" value="UniProtKB-KW"/>
</dbReference>
<dbReference type="InterPro" id="IPR013216">
    <property type="entry name" value="Methyltransf_11"/>
</dbReference>
<evidence type="ECO:0000259" key="2">
    <source>
        <dbReference type="Pfam" id="PF08241"/>
    </source>
</evidence>
<feature type="domain" description="Methyltransferase type 11" evidence="2">
    <location>
        <begin position="65"/>
        <end position="163"/>
    </location>
</feature>
<dbReference type="CDD" id="cd02440">
    <property type="entry name" value="AdoMet_MTases"/>
    <property type="match status" value="1"/>
</dbReference>
<evidence type="ECO:0000256" key="1">
    <source>
        <dbReference type="ARBA" id="ARBA00022679"/>
    </source>
</evidence>
<dbReference type="GO" id="GO:0008757">
    <property type="term" value="F:S-adenosylmethionine-dependent methyltransferase activity"/>
    <property type="evidence" value="ECO:0007669"/>
    <property type="project" value="InterPro"/>
</dbReference>
<dbReference type="Gene3D" id="3.40.50.150">
    <property type="entry name" value="Vaccinia Virus protein VP39"/>
    <property type="match status" value="1"/>
</dbReference>
<dbReference type="InterPro" id="IPR029063">
    <property type="entry name" value="SAM-dependent_MTases_sf"/>
</dbReference>